<dbReference type="Proteomes" id="UP000031518">
    <property type="component" value="Unassembled WGS sequence"/>
</dbReference>
<gene>
    <name evidence="1" type="ORF">PYK22_00662</name>
</gene>
<proteinExistence type="predicted"/>
<evidence type="ECO:0000313" key="1">
    <source>
        <dbReference type="EMBL" id="CDM64667.1"/>
    </source>
</evidence>
<dbReference type="STRING" id="454194.PYK22_00662"/>
<dbReference type="RefSeq" id="WP_041974246.1">
    <property type="nucleotide sequence ID" value="NZ_CBXV010000002.1"/>
</dbReference>
<evidence type="ECO:0000313" key="2">
    <source>
        <dbReference type="Proteomes" id="UP000031518"/>
    </source>
</evidence>
<sequence length="76" mass="8554">MDVSKALEVLRPLYGRDNIEIVTLDGRRVRGLIRSLKTTQALNRPSVKIERANGEIVKIAFDSIAEIIDHNVDPSR</sequence>
<organism evidence="1 2">
    <name type="scientific">Pyrinomonas methylaliphatogenes</name>
    <dbReference type="NCBI Taxonomy" id="454194"/>
    <lineage>
        <taxon>Bacteria</taxon>
        <taxon>Pseudomonadati</taxon>
        <taxon>Acidobacteriota</taxon>
        <taxon>Blastocatellia</taxon>
        <taxon>Blastocatellales</taxon>
        <taxon>Pyrinomonadaceae</taxon>
        <taxon>Pyrinomonas</taxon>
    </lineage>
</organism>
<dbReference type="AlphaFoldDB" id="A0A0B6WV79"/>
<protein>
    <recommendedName>
        <fullName evidence="3">DUF2642 domain-containing protein</fullName>
    </recommendedName>
</protein>
<keyword evidence="2" id="KW-1185">Reference proteome</keyword>
<reference evidence="1 2" key="2">
    <citation type="submission" date="2015-01" db="EMBL/GenBank/DDBJ databases">
        <title>Complete genome sequence of Pyrinomonas methylaliphatogenes type strain K22T.</title>
        <authorList>
            <person name="Lee K.C.Y."/>
            <person name="Power J.F."/>
            <person name="Dunfield P.F."/>
            <person name="Morgan X.C."/>
            <person name="Huttenhower C."/>
            <person name="Stott M.B."/>
        </authorList>
    </citation>
    <scope>NUCLEOTIDE SEQUENCE [LARGE SCALE GENOMIC DNA]</scope>
    <source>
        <strain evidence="1 2">K22</strain>
    </source>
</reference>
<accession>A0A0B6WV79</accession>
<reference evidence="1 2" key="1">
    <citation type="submission" date="2013-12" db="EMBL/GenBank/DDBJ databases">
        <authorList>
            <person name="Stott M."/>
        </authorList>
    </citation>
    <scope>NUCLEOTIDE SEQUENCE [LARGE SCALE GENOMIC DNA]</scope>
    <source>
        <strain evidence="1 2">K22</strain>
    </source>
</reference>
<name>A0A0B6WV79_9BACT</name>
<evidence type="ECO:0008006" key="3">
    <source>
        <dbReference type="Google" id="ProtNLM"/>
    </source>
</evidence>
<dbReference type="EMBL" id="CBXV010000002">
    <property type="protein sequence ID" value="CDM64667.1"/>
    <property type="molecule type" value="Genomic_DNA"/>
</dbReference>